<evidence type="ECO:0000313" key="15">
    <source>
        <dbReference type="Proteomes" id="UP000653002"/>
    </source>
</evidence>
<evidence type="ECO:0000256" key="3">
    <source>
        <dbReference type="ARBA" id="ARBA00022737"/>
    </source>
</evidence>
<keyword evidence="4" id="KW-0547">Nucleotide-binding</keyword>
<evidence type="ECO:0000256" key="13">
    <source>
        <dbReference type="ARBA" id="ARBA00042156"/>
    </source>
</evidence>
<evidence type="ECO:0000256" key="10">
    <source>
        <dbReference type="ARBA" id="ARBA00023204"/>
    </source>
</evidence>
<keyword evidence="5" id="KW-0227">DNA damage</keyword>
<evidence type="ECO:0000256" key="1">
    <source>
        <dbReference type="ARBA" id="ARBA00004496"/>
    </source>
</evidence>
<dbReference type="Gene3D" id="3.40.50.300">
    <property type="entry name" value="P-loop containing nucleotide triphosphate hydrolases"/>
    <property type="match status" value="1"/>
</dbReference>
<evidence type="ECO:0000256" key="9">
    <source>
        <dbReference type="ARBA" id="ARBA00023125"/>
    </source>
</evidence>
<evidence type="ECO:0000313" key="14">
    <source>
        <dbReference type="EMBL" id="MBD4338461.1"/>
    </source>
</evidence>
<dbReference type="GO" id="GO:0006281">
    <property type="term" value="P:DNA repair"/>
    <property type="evidence" value="ECO:0007669"/>
    <property type="project" value="UniProtKB-KW"/>
</dbReference>
<protein>
    <recommendedName>
        <fullName evidence="12">UvrABC system protein A</fullName>
    </recommendedName>
    <alternativeName>
        <fullName evidence="13">Excinuclease ABC subunit A</fullName>
    </alternativeName>
</protein>
<keyword evidence="7" id="KW-0067">ATP-binding</keyword>
<comment type="caution">
    <text evidence="14">The sequence shown here is derived from an EMBL/GenBank/DDBJ whole genome shotgun (WGS) entry which is preliminary data.</text>
</comment>
<dbReference type="PANTHER" id="PTHR43152">
    <property type="entry name" value="UVRABC SYSTEM PROTEIN A"/>
    <property type="match status" value="1"/>
</dbReference>
<keyword evidence="2" id="KW-0963">Cytoplasm</keyword>
<dbReference type="SUPFAM" id="SSF52540">
    <property type="entry name" value="P-loop containing nucleoside triphosphate hydrolases"/>
    <property type="match status" value="1"/>
</dbReference>
<proteinExistence type="inferred from homology"/>
<dbReference type="GO" id="GO:0003677">
    <property type="term" value="F:DNA binding"/>
    <property type="evidence" value="ECO:0007669"/>
    <property type="project" value="UniProtKB-KW"/>
</dbReference>
<evidence type="ECO:0000256" key="4">
    <source>
        <dbReference type="ARBA" id="ARBA00022741"/>
    </source>
</evidence>
<feature type="non-terminal residue" evidence="14">
    <location>
        <position position="1"/>
    </location>
</feature>
<dbReference type="GO" id="GO:0005737">
    <property type="term" value="C:cytoplasm"/>
    <property type="evidence" value="ECO:0007669"/>
    <property type="project" value="UniProtKB-SubCell"/>
</dbReference>
<dbReference type="InterPro" id="IPR027417">
    <property type="entry name" value="P-loop_NTPase"/>
</dbReference>
<keyword evidence="10" id="KW-0234">DNA repair</keyword>
<evidence type="ECO:0000256" key="12">
    <source>
        <dbReference type="ARBA" id="ARBA00039316"/>
    </source>
</evidence>
<keyword evidence="3" id="KW-0677">Repeat</keyword>
<dbReference type="GO" id="GO:0004518">
    <property type="term" value="F:nuclease activity"/>
    <property type="evidence" value="ECO:0007669"/>
    <property type="project" value="UniProtKB-KW"/>
</dbReference>
<comment type="similarity">
    <text evidence="11">Belongs to the ABC transporter superfamily. UvrA family.</text>
</comment>
<name>A0A8I0HCH1_XANCI</name>
<reference evidence="14" key="1">
    <citation type="submission" date="2020-01" db="EMBL/GenBank/DDBJ databases">
        <authorList>
            <person name="Richard D."/>
        </authorList>
    </citation>
    <scope>NUCLEOTIDE SEQUENCE</scope>
    <source>
        <strain evidence="14">JP541</strain>
    </source>
</reference>
<evidence type="ECO:0000256" key="11">
    <source>
        <dbReference type="ARBA" id="ARBA00038000"/>
    </source>
</evidence>
<keyword evidence="9" id="KW-0238">DNA-binding</keyword>
<evidence type="ECO:0000256" key="2">
    <source>
        <dbReference type="ARBA" id="ARBA00022490"/>
    </source>
</evidence>
<gene>
    <name evidence="14" type="ORF">GUH15_20885</name>
</gene>
<dbReference type="PANTHER" id="PTHR43152:SF3">
    <property type="entry name" value="UVRABC SYSTEM PROTEIN A"/>
    <property type="match status" value="1"/>
</dbReference>
<organism evidence="14 15">
    <name type="scientific">Xanthomonas citri pv. citri</name>
    <dbReference type="NCBI Taxonomy" id="611301"/>
    <lineage>
        <taxon>Bacteria</taxon>
        <taxon>Pseudomonadati</taxon>
        <taxon>Pseudomonadota</taxon>
        <taxon>Gammaproteobacteria</taxon>
        <taxon>Lysobacterales</taxon>
        <taxon>Lysobacteraceae</taxon>
        <taxon>Xanthomonas</taxon>
    </lineage>
</organism>
<dbReference type="Proteomes" id="UP000653002">
    <property type="component" value="Unassembled WGS sequence"/>
</dbReference>
<dbReference type="GO" id="GO:0005524">
    <property type="term" value="F:ATP binding"/>
    <property type="evidence" value="ECO:0007669"/>
    <property type="project" value="UniProtKB-KW"/>
</dbReference>
<dbReference type="EMBL" id="JAABFR010001503">
    <property type="protein sequence ID" value="MBD4338461.1"/>
    <property type="molecule type" value="Genomic_DNA"/>
</dbReference>
<sequence length="87" mass="9348">QPKGFLTIRGAKEHNLKNIDVKVPLGCLCCVTGVSGSGKSSLVNEILYKHLAKVLNRAKTRPGAFGSMEGVEQLDKIICIDQSPIGR</sequence>
<comment type="subcellular location">
    <subcellularLocation>
        <location evidence="1">Cytoplasm</location>
    </subcellularLocation>
</comment>
<evidence type="ECO:0000256" key="5">
    <source>
        <dbReference type="ARBA" id="ARBA00022763"/>
    </source>
</evidence>
<evidence type="ECO:0000256" key="7">
    <source>
        <dbReference type="ARBA" id="ARBA00022840"/>
    </source>
</evidence>
<keyword evidence="6" id="KW-0228">DNA excision</keyword>
<evidence type="ECO:0000256" key="8">
    <source>
        <dbReference type="ARBA" id="ARBA00022881"/>
    </source>
</evidence>
<keyword evidence="8" id="KW-0267">Excision nuclease</keyword>
<feature type="non-terminal residue" evidence="14">
    <location>
        <position position="87"/>
    </location>
</feature>
<evidence type="ECO:0000256" key="6">
    <source>
        <dbReference type="ARBA" id="ARBA00022769"/>
    </source>
</evidence>
<dbReference type="AlphaFoldDB" id="A0A8I0HCH1"/>
<accession>A0A8I0HCH1</accession>